<protein>
    <submittedName>
        <fullName evidence="1">Uncharacterized protein</fullName>
    </submittedName>
</protein>
<dbReference type="AlphaFoldDB" id="A0A2T4GEQ2"/>
<name>A0A2T4GEQ2_FUSCU</name>
<comment type="caution">
    <text evidence="1">The sequence shown here is derived from an EMBL/GenBank/DDBJ whole genome shotgun (WGS) entry which is preliminary data.</text>
</comment>
<dbReference type="EMBL" id="PVEM01000024">
    <property type="protein sequence ID" value="PTD02064.1"/>
    <property type="molecule type" value="Genomic_DNA"/>
</dbReference>
<sequence length="729" mass="80073">MKKTLSFADSEITEALRSRLFYPVKPPSLPCSSCGAIVAFQHEDTCKGAARRWIARHDTVVRAFYRALASEPTLEVQKEPLVDKATSLRADIAVTIGNSRYFYDIQIVAIAKDSARSDPYETLREAAEEKRRKYRALGAFFQPIIISSGGLMELETAKTYPTEGPIGGRSPLEAQHQQAIAPIVEKGSIKKLLTFSKVPIPEKKLYARHARAFAIAASKAAEAFCKKPTEKALLSFLLLPRVLGLGLQKGANIPTLEDLETFLGQQKPPTLQKNPPKVANPAQRAVKLLERGFLGRASRTLIDPVPIAPNTEANRAILLEKHPIGPEKPFQRKTYPRPGQPVTEATVVKAITSIGKEKAPGLSGWTRPLLDLVIRGDSPEWPLKDLQLEGLPVLGTYIGPIAGRRSFLAGKLATLEGALTALKDLPKQHSLLLLRGSIQLLLRHLQRQLCPIGLDDLGSPPTAPIAIEGPTAKEVLIEANKARLETFLQDLPTLYQQARLENASYLGRKWLGVLPMKKTLSFADSEITEALRSRLFYPVKPPSLPCSSCGAIVAFQHEDTCKGAARRWIARHDTVVRAFYRALASEPTLEVQKEPLVDKATSLRADIAVTIGNSRYFYDIQIVAIAKDSARSDPYETLREAAEEKRRKYRALGAFFQPIIISSGGLMELETAKTYRKLQDLVGPVAAAQLDSSIALALTRTRAISAASISKEAPRGIASSLWNPSRRDP</sequence>
<dbReference type="OrthoDB" id="5099367at2759"/>
<accession>A0A2T4GEQ2</accession>
<dbReference type="Proteomes" id="UP000241587">
    <property type="component" value="Unassembled WGS sequence"/>
</dbReference>
<proteinExistence type="predicted"/>
<organism evidence="1 2">
    <name type="scientific">Fusarium culmorum</name>
    <dbReference type="NCBI Taxonomy" id="5516"/>
    <lineage>
        <taxon>Eukaryota</taxon>
        <taxon>Fungi</taxon>
        <taxon>Dikarya</taxon>
        <taxon>Ascomycota</taxon>
        <taxon>Pezizomycotina</taxon>
        <taxon>Sordariomycetes</taxon>
        <taxon>Hypocreomycetidae</taxon>
        <taxon>Hypocreales</taxon>
        <taxon>Nectriaceae</taxon>
        <taxon>Fusarium</taxon>
    </lineage>
</organism>
<reference evidence="1 2" key="1">
    <citation type="submission" date="2018-02" db="EMBL/GenBank/DDBJ databases">
        <title>Fusarium culmorum secondary metabolites in fungal-bacterial-plant interactions.</title>
        <authorList>
            <person name="Schmidt R."/>
        </authorList>
    </citation>
    <scope>NUCLEOTIDE SEQUENCE [LARGE SCALE GENOMIC DNA]</scope>
    <source>
        <strain evidence="1 2">PV</strain>
    </source>
</reference>
<evidence type="ECO:0000313" key="1">
    <source>
        <dbReference type="EMBL" id="PTD02064.1"/>
    </source>
</evidence>
<gene>
    <name evidence="1" type="ORF">FCULG_00012931</name>
</gene>
<keyword evidence="2" id="KW-1185">Reference proteome</keyword>
<evidence type="ECO:0000313" key="2">
    <source>
        <dbReference type="Proteomes" id="UP000241587"/>
    </source>
</evidence>